<dbReference type="PANTHER" id="PTHR47529:SF1">
    <property type="entry name" value="PERIPLASMIC CHAPERONE PPID"/>
    <property type="match status" value="1"/>
</dbReference>
<dbReference type="InterPro" id="IPR023058">
    <property type="entry name" value="PPIase_PpiC_CS"/>
</dbReference>
<sequence length="638" mass="69848">MLQTIRDRAQGWIAWAIVILISIPFALWGIQSYLDIGGEPIAATVNGAEISQRDLDKRVQQARYELRERLGAAYDTAGFDDKTLRSEVLDEMIRDALLFDTTKRLGLRVSDQEVQMQILSERAFLRDGRFDQDAYNRVLQLQGMSPAMFEHQLRQQLAGMQLVRAVGASAFVTASELADYQKLADQKREISFLRFASGDYLDGVSVDDAAIDDYYKTHSNDFQTPEQVKLDYLLLDSTTLASKVSVSDDELSQQYASEKGRFVVPERRQMRHILLTVPKDADEATANGVLEAIKTLRERILGGESFEEVAKESSKDPGSAAKGGDLGTVEKGVMDPAFERVAFDLPVGQLSEPVRTPFGYHLIEVTSVTPAQVQPFEAVKDTLRTEVAKQKTDSLYYDLGERLANIVYESPDSLEPAAEELGLSVQHSDWMSREGGTGIFANPKVMAAAFSDEVLNAGSNSDMIEPDRDQLQAIVLRVADHREASTKPLDAVRDEIVARLKQAGAEAKAAKAADALAKQLREGGDWATLAEKADAPALVGRSDPKVPASVLDAAFKLPAPVAGQASVGTASLDDGDAAVVRVTAVQDGETRMAEKGKPSPDASMLSQLMGRQLYTAMMDDIERRANIERKTTGIEETP</sequence>
<evidence type="ECO:0000256" key="12">
    <source>
        <dbReference type="SAM" id="Phobius"/>
    </source>
</evidence>
<dbReference type="Pfam" id="PF00639">
    <property type="entry name" value="Rotamase"/>
    <property type="match status" value="1"/>
</dbReference>
<dbReference type="InterPro" id="IPR046357">
    <property type="entry name" value="PPIase_dom_sf"/>
</dbReference>
<evidence type="ECO:0000256" key="2">
    <source>
        <dbReference type="ARBA" id="ARBA00022475"/>
    </source>
</evidence>
<dbReference type="InterPro" id="IPR000297">
    <property type="entry name" value="PPIase_PpiC"/>
</dbReference>
<keyword evidence="15" id="KW-1185">Reference proteome</keyword>
<keyword evidence="11" id="KW-0413">Isomerase</keyword>
<dbReference type="PANTHER" id="PTHR47529">
    <property type="entry name" value="PEPTIDYL-PROLYL CIS-TRANS ISOMERASE D"/>
    <property type="match status" value="1"/>
</dbReference>
<dbReference type="RefSeq" id="WP_386025650.1">
    <property type="nucleotide sequence ID" value="NZ_JBHUHX010000016.1"/>
</dbReference>
<evidence type="ECO:0000313" key="14">
    <source>
        <dbReference type="EMBL" id="MFD2111865.1"/>
    </source>
</evidence>
<keyword evidence="7" id="KW-0143">Chaperone</keyword>
<name>A0ABW4Y8G3_9GAMM</name>
<evidence type="ECO:0000256" key="8">
    <source>
        <dbReference type="ARBA" id="ARBA00038408"/>
    </source>
</evidence>
<evidence type="ECO:0000256" key="7">
    <source>
        <dbReference type="ARBA" id="ARBA00023186"/>
    </source>
</evidence>
<dbReference type="EMBL" id="JBHUHX010000016">
    <property type="protein sequence ID" value="MFD2111865.1"/>
    <property type="molecule type" value="Genomic_DNA"/>
</dbReference>
<comment type="similarity">
    <text evidence="8">Belongs to the PpiD chaperone family.</text>
</comment>
<feature type="transmembrane region" description="Helical" evidence="12">
    <location>
        <begin position="12"/>
        <end position="30"/>
    </location>
</feature>
<dbReference type="PROSITE" id="PS01096">
    <property type="entry name" value="PPIC_PPIASE_1"/>
    <property type="match status" value="1"/>
</dbReference>
<dbReference type="SUPFAM" id="SSF54534">
    <property type="entry name" value="FKBP-like"/>
    <property type="match status" value="1"/>
</dbReference>
<evidence type="ECO:0000256" key="9">
    <source>
        <dbReference type="ARBA" id="ARBA00040743"/>
    </source>
</evidence>
<organism evidence="14 15">
    <name type="scientific">Thiorhodococcus fuscus</name>
    <dbReference type="NCBI Taxonomy" id="527200"/>
    <lineage>
        <taxon>Bacteria</taxon>
        <taxon>Pseudomonadati</taxon>
        <taxon>Pseudomonadota</taxon>
        <taxon>Gammaproteobacteria</taxon>
        <taxon>Chromatiales</taxon>
        <taxon>Chromatiaceae</taxon>
        <taxon>Thiorhodococcus</taxon>
    </lineage>
</organism>
<gene>
    <name evidence="14" type="ORF">ACFSJC_08445</name>
</gene>
<keyword evidence="5 12" id="KW-1133">Transmembrane helix</keyword>
<evidence type="ECO:0000313" key="15">
    <source>
        <dbReference type="Proteomes" id="UP001597337"/>
    </source>
</evidence>
<dbReference type="Proteomes" id="UP001597337">
    <property type="component" value="Unassembled WGS sequence"/>
</dbReference>
<evidence type="ECO:0000256" key="11">
    <source>
        <dbReference type="PROSITE-ProRule" id="PRU00278"/>
    </source>
</evidence>
<dbReference type="Gene3D" id="1.10.4030.10">
    <property type="entry name" value="Porin chaperone SurA, peptide-binding domain"/>
    <property type="match status" value="1"/>
</dbReference>
<protein>
    <recommendedName>
        <fullName evidence="9">Periplasmic chaperone PpiD</fullName>
    </recommendedName>
    <alternativeName>
        <fullName evidence="10">Periplasmic folding chaperone</fullName>
    </alternativeName>
</protein>
<evidence type="ECO:0000256" key="3">
    <source>
        <dbReference type="ARBA" id="ARBA00022519"/>
    </source>
</evidence>
<keyword evidence="4 12" id="KW-0812">Transmembrane</keyword>
<evidence type="ECO:0000259" key="13">
    <source>
        <dbReference type="PROSITE" id="PS50198"/>
    </source>
</evidence>
<dbReference type="Gene3D" id="3.10.50.40">
    <property type="match status" value="1"/>
</dbReference>
<keyword evidence="6 12" id="KW-0472">Membrane</keyword>
<feature type="domain" description="PpiC" evidence="13">
    <location>
        <begin position="265"/>
        <end position="367"/>
    </location>
</feature>
<dbReference type="SUPFAM" id="SSF109998">
    <property type="entry name" value="Triger factor/SurA peptide-binding domain-like"/>
    <property type="match status" value="1"/>
</dbReference>
<keyword evidence="3" id="KW-0997">Cell inner membrane</keyword>
<dbReference type="InterPro" id="IPR052029">
    <property type="entry name" value="PpiD_chaperone"/>
</dbReference>
<keyword evidence="2" id="KW-1003">Cell membrane</keyword>
<comment type="caution">
    <text evidence="14">The sequence shown here is derived from an EMBL/GenBank/DDBJ whole genome shotgun (WGS) entry which is preliminary data.</text>
</comment>
<proteinExistence type="inferred from homology"/>
<dbReference type="PROSITE" id="PS50198">
    <property type="entry name" value="PPIC_PPIASE_2"/>
    <property type="match status" value="1"/>
</dbReference>
<evidence type="ECO:0000256" key="10">
    <source>
        <dbReference type="ARBA" id="ARBA00042775"/>
    </source>
</evidence>
<comment type="subcellular location">
    <subcellularLocation>
        <location evidence="1">Cell inner membrane</location>
        <topology evidence="1">Single-pass type II membrane protein</topology>
        <orientation evidence="1">Periplasmic side</orientation>
    </subcellularLocation>
</comment>
<dbReference type="Pfam" id="PF13624">
    <property type="entry name" value="SurA_N_3"/>
    <property type="match status" value="1"/>
</dbReference>
<evidence type="ECO:0000256" key="1">
    <source>
        <dbReference type="ARBA" id="ARBA00004382"/>
    </source>
</evidence>
<evidence type="ECO:0000256" key="6">
    <source>
        <dbReference type="ARBA" id="ARBA00023136"/>
    </source>
</evidence>
<evidence type="ECO:0000256" key="5">
    <source>
        <dbReference type="ARBA" id="ARBA00022989"/>
    </source>
</evidence>
<evidence type="ECO:0000256" key="4">
    <source>
        <dbReference type="ARBA" id="ARBA00022692"/>
    </source>
</evidence>
<reference evidence="15" key="1">
    <citation type="journal article" date="2019" name="Int. J. Syst. Evol. Microbiol.">
        <title>The Global Catalogue of Microorganisms (GCM) 10K type strain sequencing project: providing services to taxonomists for standard genome sequencing and annotation.</title>
        <authorList>
            <consortium name="The Broad Institute Genomics Platform"/>
            <consortium name="The Broad Institute Genome Sequencing Center for Infectious Disease"/>
            <person name="Wu L."/>
            <person name="Ma J."/>
        </authorList>
    </citation>
    <scope>NUCLEOTIDE SEQUENCE [LARGE SCALE GENOMIC DNA]</scope>
    <source>
        <strain evidence="15">KACC 12597</strain>
    </source>
</reference>
<dbReference type="InterPro" id="IPR027304">
    <property type="entry name" value="Trigger_fact/SurA_dom_sf"/>
</dbReference>
<accession>A0ABW4Y8G3</accession>
<keyword evidence="11" id="KW-0697">Rotamase</keyword>